<protein>
    <submittedName>
        <fullName evidence="1">Uncharacterized protein</fullName>
    </submittedName>
</protein>
<accession>A0ABX2ERJ4</accession>
<name>A0ABX2ERJ4_9BURK</name>
<gene>
    <name evidence="1" type="ORF">HLB44_30120</name>
</gene>
<keyword evidence="2" id="KW-1185">Reference proteome</keyword>
<comment type="caution">
    <text evidence="1">The sequence shown here is derived from an EMBL/GenBank/DDBJ whole genome shotgun (WGS) entry which is preliminary data.</text>
</comment>
<dbReference type="Proteomes" id="UP000737171">
    <property type="component" value="Unassembled WGS sequence"/>
</dbReference>
<evidence type="ECO:0000313" key="1">
    <source>
        <dbReference type="EMBL" id="NRF71256.1"/>
    </source>
</evidence>
<dbReference type="EMBL" id="JABRWJ010000011">
    <property type="protein sequence ID" value="NRF71256.1"/>
    <property type="molecule type" value="Genomic_DNA"/>
</dbReference>
<evidence type="ECO:0000313" key="2">
    <source>
        <dbReference type="Proteomes" id="UP000737171"/>
    </source>
</evidence>
<reference evidence="1 2" key="1">
    <citation type="submission" date="2020-05" db="EMBL/GenBank/DDBJ databases">
        <title>Aquincola sp. isolate from soil.</title>
        <authorList>
            <person name="Han J."/>
            <person name="Kim D.-U."/>
        </authorList>
    </citation>
    <scope>NUCLEOTIDE SEQUENCE [LARGE SCALE GENOMIC DNA]</scope>
    <source>
        <strain evidence="1 2">S2</strain>
    </source>
</reference>
<dbReference type="RefSeq" id="WP_173132087.1">
    <property type="nucleotide sequence ID" value="NZ_JABRWJ010000011.1"/>
</dbReference>
<sequence>MSNNRSPAQLESDFVAVARVAARRDSQPTAFTTLLHIGDEHLVVLTGHGGKPETVQQLDLGPPRIARDYFRHDPPTSQEIERAIDFTEDEIMRLGKAAWSTPRCGAPLPHCRLGPLCPARR</sequence>
<proteinExistence type="predicted"/>
<organism evidence="1 2">
    <name type="scientific">Pseudaquabacterium terrae</name>
    <dbReference type="NCBI Taxonomy" id="2732868"/>
    <lineage>
        <taxon>Bacteria</taxon>
        <taxon>Pseudomonadati</taxon>
        <taxon>Pseudomonadota</taxon>
        <taxon>Betaproteobacteria</taxon>
        <taxon>Burkholderiales</taxon>
        <taxon>Sphaerotilaceae</taxon>
        <taxon>Pseudaquabacterium</taxon>
    </lineage>
</organism>